<dbReference type="Gene3D" id="3.40.50.1580">
    <property type="entry name" value="Nucleoside phosphorylase domain"/>
    <property type="match status" value="1"/>
</dbReference>
<evidence type="ECO:0000256" key="1">
    <source>
        <dbReference type="SAM" id="SignalP"/>
    </source>
</evidence>
<protein>
    <submittedName>
        <fullName evidence="2">Purine nucleoside permease</fullName>
    </submittedName>
</protein>
<gene>
    <name evidence="2" type="ORF">GQ43DRAFT_481627</name>
</gene>
<evidence type="ECO:0000313" key="2">
    <source>
        <dbReference type="EMBL" id="KAF2200380.1"/>
    </source>
</evidence>
<organism evidence="2 3">
    <name type="scientific">Delitschia confertaspora ATCC 74209</name>
    <dbReference type="NCBI Taxonomy" id="1513339"/>
    <lineage>
        <taxon>Eukaryota</taxon>
        <taxon>Fungi</taxon>
        <taxon>Dikarya</taxon>
        <taxon>Ascomycota</taxon>
        <taxon>Pezizomycotina</taxon>
        <taxon>Dothideomycetes</taxon>
        <taxon>Pleosporomycetidae</taxon>
        <taxon>Pleosporales</taxon>
        <taxon>Delitschiaceae</taxon>
        <taxon>Delitschia</taxon>
    </lineage>
</organism>
<name>A0A9P4JJN2_9PLEO</name>
<dbReference type="InterPro" id="IPR035994">
    <property type="entry name" value="Nucleoside_phosphorylase_sf"/>
</dbReference>
<evidence type="ECO:0000313" key="3">
    <source>
        <dbReference type="Proteomes" id="UP000799536"/>
    </source>
</evidence>
<dbReference type="OrthoDB" id="2331083at2759"/>
<keyword evidence="3" id="KW-1185">Reference proteome</keyword>
<dbReference type="PANTHER" id="PTHR38643">
    <property type="entry name" value="PURINE NUCLEOSIDE PERMEASE C285.05-RELATED"/>
    <property type="match status" value="1"/>
</dbReference>
<feature type="signal peptide" evidence="1">
    <location>
        <begin position="1"/>
        <end position="20"/>
    </location>
</feature>
<feature type="chain" id="PRO_5040112114" evidence="1">
    <location>
        <begin position="21"/>
        <end position="401"/>
    </location>
</feature>
<accession>A0A9P4JJN2</accession>
<dbReference type="PANTHER" id="PTHR38643:SF1">
    <property type="entry name" value="PURINE NUCLEOSIDE PERMEASE C285.05-RELATED"/>
    <property type="match status" value="1"/>
</dbReference>
<comment type="caution">
    <text evidence="2">The sequence shown here is derived from an EMBL/GenBank/DDBJ whole genome shotgun (WGS) entry which is preliminary data.</text>
</comment>
<dbReference type="GO" id="GO:0009116">
    <property type="term" value="P:nucleoside metabolic process"/>
    <property type="evidence" value="ECO:0007669"/>
    <property type="project" value="InterPro"/>
</dbReference>
<dbReference type="AlphaFoldDB" id="A0A9P4JJN2"/>
<reference evidence="2" key="1">
    <citation type="journal article" date="2020" name="Stud. Mycol.">
        <title>101 Dothideomycetes genomes: a test case for predicting lifestyles and emergence of pathogens.</title>
        <authorList>
            <person name="Haridas S."/>
            <person name="Albert R."/>
            <person name="Binder M."/>
            <person name="Bloem J."/>
            <person name="Labutti K."/>
            <person name="Salamov A."/>
            <person name="Andreopoulos B."/>
            <person name="Baker S."/>
            <person name="Barry K."/>
            <person name="Bills G."/>
            <person name="Bluhm B."/>
            <person name="Cannon C."/>
            <person name="Castanera R."/>
            <person name="Culley D."/>
            <person name="Daum C."/>
            <person name="Ezra D."/>
            <person name="Gonzalez J."/>
            <person name="Henrissat B."/>
            <person name="Kuo A."/>
            <person name="Liang C."/>
            <person name="Lipzen A."/>
            <person name="Lutzoni F."/>
            <person name="Magnuson J."/>
            <person name="Mondo S."/>
            <person name="Nolan M."/>
            <person name="Ohm R."/>
            <person name="Pangilinan J."/>
            <person name="Park H.-J."/>
            <person name="Ramirez L."/>
            <person name="Alfaro M."/>
            <person name="Sun H."/>
            <person name="Tritt A."/>
            <person name="Yoshinaga Y."/>
            <person name="Zwiers L.-H."/>
            <person name="Turgeon B."/>
            <person name="Goodwin S."/>
            <person name="Spatafora J."/>
            <person name="Crous P."/>
            <person name="Grigoriev I."/>
        </authorList>
    </citation>
    <scope>NUCLEOTIDE SEQUENCE</scope>
    <source>
        <strain evidence="2">ATCC 74209</strain>
    </source>
</reference>
<sequence length="401" mass="43527">MYFIAAILFVLAATPVLCTAWLDPGKPTHEPIRRLQTRLDTGRVKPKIFILSTFLNEAEAWRGIPEFDVFAQNISVPGLSPLFPNAHCVANGDICQVTTGEGEINAAISVSSLLASPKFDLTNTYFLVAGIASINPKQGTLGSVAFARYAIQVGLQHEIDAREISSQMTTGFIPQGSKSSDEFPHFIFGTEVFELNSALRTEAVRLANQAYLNDSDEAIVYRGNYQTKENVYNPGCSPPTVIECDVVTSDTWFSGSKLGDAFENYAKLVTAGGVYCAAAQEDNAILAALLRGSAMQLVDFGRIIVMRTGSDFDRPYPEQGVTENLFWNDTARSTPAIQNIYIAGIEVINGILSNWTRTYEKGIKPINYIGDILGSLGSRAPFLPEDRVISPSSAGKGGRGM</sequence>
<dbReference type="GO" id="GO:0003824">
    <property type="term" value="F:catalytic activity"/>
    <property type="evidence" value="ECO:0007669"/>
    <property type="project" value="InterPro"/>
</dbReference>
<dbReference type="GO" id="GO:0055085">
    <property type="term" value="P:transmembrane transport"/>
    <property type="evidence" value="ECO:0007669"/>
    <property type="project" value="InterPro"/>
</dbReference>
<dbReference type="GO" id="GO:0005783">
    <property type="term" value="C:endoplasmic reticulum"/>
    <property type="evidence" value="ECO:0007669"/>
    <property type="project" value="TreeGrafter"/>
</dbReference>
<dbReference type="InterPro" id="IPR009486">
    <property type="entry name" value="Pur_nuclsid_perm"/>
</dbReference>
<keyword evidence="1" id="KW-0732">Signal</keyword>
<proteinExistence type="predicted"/>
<dbReference type="Pfam" id="PF06516">
    <property type="entry name" value="NUP"/>
    <property type="match status" value="1"/>
</dbReference>
<dbReference type="Proteomes" id="UP000799536">
    <property type="component" value="Unassembled WGS sequence"/>
</dbReference>
<dbReference type="EMBL" id="ML994025">
    <property type="protein sequence ID" value="KAF2200380.1"/>
    <property type="molecule type" value="Genomic_DNA"/>
</dbReference>